<dbReference type="GO" id="GO:0008703">
    <property type="term" value="F:5-amino-6-(5-phosphoribosylamino)uracil reductase activity"/>
    <property type="evidence" value="ECO:0007669"/>
    <property type="project" value="InterPro"/>
</dbReference>
<evidence type="ECO:0000259" key="1">
    <source>
        <dbReference type="Pfam" id="PF01872"/>
    </source>
</evidence>
<dbReference type="eggNOG" id="COG0262">
    <property type="taxonomic scope" value="Bacteria"/>
</dbReference>
<dbReference type="OrthoDB" id="3427770at2"/>
<dbReference type="SUPFAM" id="SSF53597">
    <property type="entry name" value="Dihydrofolate reductase-like"/>
    <property type="match status" value="1"/>
</dbReference>
<comment type="caution">
    <text evidence="2">The sequence shown here is derived from an EMBL/GenBank/DDBJ whole genome shotgun (WGS) entry which is preliminary data.</text>
</comment>
<evidence type="ECO:0000313" key="2">
    <source>
        <dbReference type="EMBL" id="GAB17377.1"/>
    </source>
</evidence>
<dbReference type="InterPro" id="IPR002734">
    <property type="entry name" value="RibDG_C"/>
</dbReference>
<dbReference type="EMBL" id="BAEH01000028">
    <property type="protein sequence ID" value="GAB17377.1"/>
    <property type="molecule type" value="Genomic_DNA"/>
</dbReference>
<dbReference type="GO" id="GO:0009231">
    <property type="term" value="P:riboflavin biosynthetic process"/>
    <property type="evidence" value="ECO:0007669"/>
    <property type="project" value="InterPro"/>
</dbReference>
<name>H0QX26_9ACTN</name>
<dbReference type="PANTHER" id="PTHR38011">
    <property type="entry name" value="DIHYDROFOLATE REDUCTASE FAMILY PROTEIN (AFU_ORTHOLOGUE AFUA_8G06820)"/>
    <property type="match status" value="1"/>
</dbReference>
<sequence>MTRFRYFTAATLDGFLADDDDNLDWLMSQPIDEAGPLNYSEFIADVGALVMGATTYQWVVEHNATSGESWQYTQPAWVFTHRALEPVTDNVTIVAGSPSDFRQTLVEAAAGKDVWIVGGGDVAAQFAAAEMLDDVLISIAPVTLGSGRPLFTRAYDFQLREVDRNGPFIVARYDVVGARGSVRD</sequence>
<dbReference type="Proteomes" id="UP000035034">
    <property type="component" value="Unassembled WGS sequence"/>
</dbReference>
<dbReference type="AlphaFoldDB" id="H0QX26"/>
<dbReference type="InterPro" id="IPR024072">
    <property type="entry name" value="DHFR-like_dom_sf"/>
</dbReference>
<dbReference type="PANTHER" id="PTHR38011:SF11">
    <property type="entry name" value="2,5-DIAMINO-6-RIBOSYLAMINO-4(3H)-PYRIMIDINONE 5'-PHOSPHATE REDUCTASE"/>
    <property type="match status" value="1"/>
</dbReference>
<keyword evidence="3" id="KW-1185">Reference proteome</keyword>
<reference evidence="2 3" key="1">
    <citation type="submission" date="2011-12" db="EMBL/GenBank/DDBJ databases">
        <title>Whole genome shotgun sequence of Gordonia effusa NBRC 100432.</title>
        <authorList>
            <person name="Yoshida I."/>
            <person name="Takarada H."/>
            <person name="Hosoyama A."/>
            <person name="Tsuchikane K."/>
            <person name="Katsumata H."/>
            <person name="Yamazaki S."/>
            <person name="Fujita N."/>
        </authorList>
    </citation>
    <scope>NUCLEOTIDE SEQUENCE [LARGE SCALE GENOMIC DNA]</scope>
    <source>
        <strain evidence="2 3">NBRC 100432</strain>
    </source>
</reference>
<evidence type="ECO:0000313" key="3">
    <source>
        <dbReference type="Proteomes" id="UP000035034"/>
    </source>
</evidence>
<proteinExistence type="predicted"/>
<dbReference type="InterPro" id="IPR050765">
    <property type="entry name" value="Riboflavin_Biosynth_HTPR"/>
</dbReference>
<dbReference type="STRING" id="1077974.GOEFS_028_00410"/>
<gene>
    <name evidence="2" type="ORF">GOEFS_028_00410</name>
</gene>
<protein>
    <recommendedName>
        <fullName evidence="1">Bacterial bifunctional deaminase-reductase C-terminal domain-containing protein</fullName>
    </recommendedName>
</protein>
<dbReference type="Gene3D" id="3.40.430.10">
    <property type="entry name" value="Dihydrofolate Reductase, subunit A"/>
    <property type="match status" value="1"/>
</dbReference>
<dbReference type="Pfam" id="PF01872">
    <property type="entry name" value="RibD_C"/>
    <property type="match status" value="1"/>
</dbReference>
<dbReference type="RefSeq" id="WP_007316715.1">
    <property type="nucleotide sequence ID" value="NZ_BAEH01000028.1"/>
</dbReference>
<feature type="domain" description="Bacterial bifunctional deaminase-reductase C-terminal" evidence="1">
    <location>
        <begin position="6"/>
        <end position="153"/>
    </location>
</feature>
<accession>H0QX26</accession>
<organism evidence="2 3">
    <name type="scientific">Gordonia effusa NBRC 100432</name>
    <dbReference type="NCBI Taxonomy" id="1077974"/>
    <lineage>
        <taxon>Bacteria</taxon>
        <taxon>Bacillati</taxon>
        <taxon>Actinomycetota</taxon>
        <taxon>Actinomycetes</taxon>
        <taxon>Mycobacteriales</taxon>
        <taxon>Gordoniaceae</taxon>
        <taxon>Gordonia</taxon>
    </lineage>
</organism>